<name>A0A0F6W469_9BACT</name>
<protein>
    <recommendedName>
        <fullName evidence="1">Microcin J25-processing protein McjB C-terminal domain-containing protein</fullName>
    </recommendedName>
</protein>
<evidence type="ECO:0000259" key="1">
    <source>
        <dbReference type="Pfam" id="PF13471"/>
    </source>
</evidence>
<keyword evidence="3" id="KW-1185">Reference proteome</keyword>
<dbReference type="STRING" id="927083.DB32_004122"/>
<organism evidence="2 3">
    <name type="scientific">Sandaracinus amylolyticus</name>
    <dbReference type="NCBI Taxonomy" id="927083"/>
    <lineage>
        <taxon>Bacteria</taxon>
        <taxon>Pseudomonadati</taxon>
        <taxon>Myxococcota</taxon>
        <taxon>Polyangia</taxon>
        <taxon>Polyangiales</taxon>
        <taxon>Sandaracinaceae</taxon>
        <taxon>Sandaracinus</taxon>
    </lineage>
</organism>
<dbReference type="EMBL" id="CP011125">
    <property type="protein sequence ID" value="AKF06973.1"/>
    <property type="molecule type" value="Genomic_DNA"/>
</dbReference>
<evidence type="ECO:0000313" key="2">
    <source>
        <dbReference type="EMBL" id="AKF06973.1"/>
    </source>
</evidence>
<dbReference type="InterPro" id="IPR053521">
    <property type="entry name" value="McjB-like"/>
</dbReference>
<dbReference type="KEGG" id="samy:DB32_004122"/>
<gene>
    <name evidence="2" type="ORF">DB32_004122</name>
</gene>
<accession>A0A0F6W469</accession>
<sequence>MRYVALRIELAHRYRSDPLDALLTSLDGSSRRVPATREDVAEAIRLGERVARHWPVGSDTCLFRALARYALLHEAGHAPRFVMGIDEDDVAKGHAWVELAGVPFLEPRSPRFRRTLEHPPRA</sequence>
<dbReference type="InterPro" id="IPR032708">
    <property type="entry name" value="McjB_C"/>
</dbReference>
<dbReference type="Pfam" id="PF13471">
    <property type="entry name" value="Transglut_core3"/>
    <property type="match status" value="1"/>
</dbReference>
<reference evidence="2 3" key="1">
    <citation type="submission" date="2015-03" db="EMBL/GenBank/DDBJ databases">
        <title>Genome assembly of Sandaracinus amylolyticus DSM 53668.</title>
        <authorList>
            <person name="Sharma G."/>
            <person name="Subramanian S."/>
        </authorList>
    </citation>
    <scope>NUCLEOTIDE SEQUENCE [LARGE SCALE GENOMIC DNA]</scope>
    <source>
        <strain evidence="2 3">DSM 53668</strain>
    </source>
</reference>
<proteinExistence type="predicted"/>
<dbReference type="RefSeq" id="WP_169791494.1">
    <property type="nucleotide sequence ID" value="NZ_CP011125.1"/>
</dbReference>
<dbReference type="Proteomes" id="UP000034883">
    <property type="component" value="Chromosome"/>
</dbReference>
<dbReference type="AlphaFoldDB" id="A0A0F6W469"/>
<feature type="domain" description="Microcin J25-processing protein McjB C-terminal" evidence="1">
    <location>
        <begin position="6"/>
        <end position="112"/>
    </location>
</feature>
<dbReference type="NCBIfam" id="NF033537">
    <property type="entry name" value="lasso_biosyn_B2"/>
    <property type="match status" value="1"/>
</dbReference>
<evidence type="ECO:0000313" key="3">
    <source>
        <dbReference type="Proteomes" id="UP000034883"/>
    </source>
</evidence>